<keyword evidence="5" id="KW-1185">Reference proteome</keyword>
<feature type="transmembrane region" description="Helical" evidence="3">
    <location>
        <begin position="156"/>
        <end position="177"/>
    </location>
</feature>
<dbReference type="OrthoDB" id="197432at2759"/>
<name>F0Z838_DICPU</name>
<evidence type="ECO:0000313" key="4">
    <source>
        <dbReference type="EMBL" id="EGC39829.1"/>
    </source>
</evidence>
<dbReference type="Proteomes" id="UP000001064">
    <property type="component" value="Unassembled WGS sequence"/>
</dbReference>
<dbReference type="GeneID" id="10509517"/>
<feature type="transmembrane region" description="Helical" evidence="3">
    <location>
        <begin position="206"/>
        <end position="224"/>
    </location>
</feature>
<dbReference type="Pfam" id="PF11028">
    <property type="entry name" value="TMEM260-like"/>
    <property type="match status" value="1"/>
</dbReference>
<dbReference type="RefSeq" id="XP_003283580.1">
    <property type="nucleotide sequence ID" value="XM_003283532.1"/>
</dbReference>
<dbReference type="OMA" id="HSVNLMC"/>
<feature type="compositionally biased region" description="Low complexity" evidence="2">
    <location>
        <begin position="12"/>
        <end position="42"/>
    </location>
</feature>
<dbReference type="InterPro" id="IPR021280">
    <property type="entry name" value="TMEM260-like"/>
</dbReference>
<keyword evidence="1" id="KW-0175">Coiled coil</keyword>
<keyword evidence="3" id="KW-1133">Transmembrane helix</keyword>
<proteinExistence type="predicted"/>
<dbReference type="InParanoid" id="F0Z838"/>
<dbReference type="InterPro" id="IPR052724">
    <property type="entry name" value="GT117_domain-containing"/>
</dbReference>
<dbReference type="EMBL" id="GL870950">
    <property type="protein sequence ID" value="EGC39829.1"/>
    <property type="molecule type" value="Genomic_DNA"/>
</dbReference>
<feature type="transmembrane region" description="Helical" evidence="3">
    <location>
        <begin position="82"/>
        <end position="100"/>
    </location>
</feature>
<dbReference type="PANTHER" id="PTHR16214:SF3">
    <property type="entry name" value="TRANSMEMBRANE PROTEIN 260"/>
    <property type="match status" value="1"/>
</dbReference>
<dbReference type="FunCoup" id="F0Z838">
    <property type="interactions" value="10"/>
</dbReference>
<feature type="transmembrane region" description="Helical" evidence="3">
    <location>
        <begin position="430"/>
        <end position="449"/>
    </location>
</feature>
<sequence>MNRNEIKKRNINNKQQTTTGNNKNINNNQNLNNSNNNNNNNNESTTVSWAKDFMNWNDGNLERERTQLQQQKDRCFKVLKKSTIACILLLFISCTLIYAMTQYPSVSGGDAGELIIVAHQMGVGHPPGYPLFTFLGYLVSHLFPSNNFSVAWKVSFMSSMVGSLASIFIYLTVYLWVNNHWCGLLSAYMFTFSPLIWMYQIQGEVFSLNNMFTAMLLFLGVWYTRVRIFENERYNTAFWTSERIAYLCAFSCALGLTNQHTLVLVVVPFAFWLMFIAGRDQLWNMRIITNLVFYTLFGLSPYLLLIILPKLNRVKYSWGNTATLRGFMKHFLREEYGTLQLYGGDGGSISLFVKIYTYFENLILQFNYIGLVLILIGILNLLLGYNLRTFKWKSFGTMIIFSFLFYITFFFNLCNLPIEKPLYKGVFFRFFMQPNVFLSVAMGLGLRTVFQKGSEKLRKYLLPIVAIGISIYQIQSNYYLQDQSNNYSFYDYGHAILDTLPRNTLLLVGGDLCTNVPMYLNLVEKVRPDVDIVSMEIMSWEWFKVTQAPLFNRIIFPGEVYHPYVQGGYSLKAFLDSNIRNRPIYLAGDFKSGDNSFQKDYFTISKGLTAQIIPVKDSENYNVYKIIKNTLKHFPTFDLPTDIVKYPEDSWEYFLVGEMVVNLERASENLFKTYLNQESKESLQALELTLEILLKSLKLQEDRCWSLKHIGISYDHLRYRILKDNNNATNQKQAEYYSTQLLHYWKKYINQCYNDRDGDWDTIKNVIQHMSN</sequence>
<protein>
    <recommendedName>
        <fullName evidence="6">DUF2723 domain-containing protein</fullName>
    </recommendedName>
</protein>
<evidence type="ECO:0008006" key="6">
    <source>
        <dbReference type="Google" id="ProtNLM"/>
    </source>
</evidence>
<evidence type="ECO:0000256" key="2">
    <source>
        <dbReference type="SAM" id="MobiDB-lite"/>
    </source>
</evidence>
<feature type="transmembrane region" description="Helical" evidence="3">
    <location>
        <begin position="244"/>
        <end position="275"/>
    </location>
</feature>
<dbReference type="AlphaFoldDB" id="F0Z838"/>
<feature type="region of interest" description="Disordered" evidence="2">
    <location>
        <begin position="1"/>
        <end position="45"/>
    </location>
</feature>
<feature type="transmembrane region" description="Helical" evidence="3">
    <location>
        <begin position="183"/>
        <end position="199"/>
    </location>
</feature>
<reference evidence="5" key="1">
    <citation type="journal article" date="2011" name="Genome Biol.">
        <title>Comparative genomics of the social amoebae Dictyostelium discoideum and Dictyostelium purpureum.</title>
        <authorList>
            <consortium name="US DOE Joint Genome Institute (JGI-PGF)"/>
            <person name="Sucgang R."/>
            <person name="Kuo A."/>
            <person name="Tian X."/>
            <person name="Salerno W."/>
            <person name="Parikh A."/>
            <person name="Feasley C.L."/>
            <person name="Dalin E."/>
            <person name="Tu H."/>
            <person name="Huang E."/>
            <person name="Barry K."/>
            <person name="Lindquist E."/>
            <person name="Shapiro H."/>
            <person name="Bruce D."/>
            <person name="Schmutz J."/>
            <person name="Salamov A."/>
            <person name="Fey P."/>
            <person name="Gaudet P."/>
            <person name="Anjard C."/>
            <person name="Babu M.M."/>
            <person name="Basu S."/>
            <person name="Bushmanova Y."/>
            <person name="van der Wel H."/>
            <person name="Katoh-Kurasawa M."/>
            <person name="Dinh C."/>
            <person name="Coutinho P.M."/>
            <person name="Saito T."/>
            <person name="Elias M."/>
            <person name="Schaap P."/>
            <person name="Kay R.R."/>
            <person name="Henrissat B."/>
            <person name="Eichinger L."/>
            <person name="Rivero F."/>
            <person name="Putnam N.H."/>
            <person name="West C.M."/>
            <person name="Loomis W.F."/>
            <person name="Chisholm R.L."/>
            <person name="Shaulsky G."/>
            <person name="Strassmann J.E."/>
            <person name="Queller D.C."/>
            <person name="Kuspa A."/>
            <person name="Grigoriev I.V."/>
        </authorList>
    </citation>
    <scope>NUCLEOTIDE SEQUENCE [LARGE SCALE GENOMIC DNA]</scope>
    <source>
        <strain evidence="5">QSDP1</strain>
    </source>
</reference>
<feature type="transmembrane region" description="Helical" evidence="3">
    <location>
        <begin position="362"/>
        <end position="383"/>
    </location>
</feature>
<keyword evidence="3" id="KW-0472">Membrane</keyword>
<organism evidence="4 5">
    <name type="scientific">Dictyostelium purpureum</name>
    <name type="common">Slime mold</name>
    <dbReference type="NCBI Taxonomy" id="5786"/>
    <lineage>
        <taxon>Eukaryota</taxon>
        <taxon>Amoebozoa</taxon>
        <taxon>Evosea</taxon>
        <taxon>Eumycetozoa</taxon>
        <taxon>Dictyostelia</taxon>
        <taxon>Dictyosteliales</taxon>
        <taxon>Dictyosteliaceae</taxon>
        <taxon>Dictyostelium</taxon>
    </lineage>
</organism>
<evidence type="ECO:0000313" key="5">
    <source>
        <dbReference type="Proteomes" id="UP000001064"/>
    </source>
</evidence>
<evidence type="ECO:0000256" key="3">
    <source>
        <dbReference type="SAM" id="Phobius"/>
    </source>
</evidence>
<keyword evidence="3" id="KW-0812">Transmembrane</keyword>
<feature type="transmembrane region" description="Helical" evidence="3">
    <location>
        <begin position="287"/>
        <end position="308"/>
    </location>
</feature>
<dbReference type="VEuPathDB" id="AmoebaDB:DICPUDRAFT_52381"/>
<feature type="transmembrane region" description="Helical" evidence="3">
    <location>
        <begin position="395"/>
        <end position="418"/>
    </location>
</feature>
<evidence type="ECO:0000256" key="1">
    <source>
        <dbReference type="SAM" id="Coils"/>
    </source>
</evidence>
<dbReference type="KEGG" id="dpp:DICPUDRAFT_52381"/>
<dbReference type="PANTHER" id="PTHR16214">
    <property type="entry name" value="TRANSMEMBRANE PROTEIN 260"/>
    <property type="match status" value="1"/>
</dbReference>
<accession>F0Z838</accession>
<dbReference type="eggNOG" id="ENOG502QSIA">
    <property type="taxonomic scope" value="Eukaryota"/>
</dbReference>
<gene>
    <name evidence="4" type="ORF">DICPUDRAFT_52381</name>
</gene>
<feature type="coiled-coil region" evidence="1">
    <location>
        <begin position="676"/>
        <end position="703"/>
    </location>
</feature>